<dbReference type="AlphaFoldDB" id="A0AA39LQL7"/>
<organism evidence="7 8">
    <name type="scientific">Steinernema hermaphroditum</name>
    <dbReference type="NCBI Taxonomy" id="289476"/>
    <lineage>
        <taxon>Eukaryota</taxon>
        <taxon>Metazoa</taxon>
        <taxon>Ecdysozoa</taxon>
        <taxon>Nematoda</taxon>
        <taxon>Chromadorea</taxon>
        <taxon>Rhabditida</taxon>
        <taxon>Tylenchina</taxon>
        <taxon>Panagrolaimomorpha</taxon>
        <taxon>Strongyloidoidea</taxon>
        <taxon>Steinernematidae</taxon>
        <taxon>Steinernema</taxon>
    </lineage>
</organism>
<dbReference type="InterPro" id="IPR009432">
    <property type="entry name" value="DUF1075"/>
</dbReference>
<accession>A0AA39LQL7</accession>
<evidence type="ECO:0000256" key="6">
    <source>
        <dbReference type="SAM" id="Phobius"/>
    </source>
</evidence>
<keyword evidence="8" id="KW-1185">Reference proteome</keyword>
<comment type="subcellular location">
    <subcellularLocation>
        <location evidence="1">Membrane</location>
        <topology evidence="1">Single-pass membrane protein</topology>
    </subcellularLocation>
</comment>
<evidence type="ECO:0000256" key="3">
    <source>
        <dbReference type="ARBA" id="ARBA00022692"/>
    </source>
</evidence>
<comment type="similarity">
    <text evidence="2">Belongs to the UPF0389 family.</text>
</comment>
<dbReference type="EMBL" id="JAUCMV010000004">
    <property type="protein sequence ID" value="KAK0406501.1"/>
    <property type="molecule type" value="Genomic_DNA"/>
</dbReference>
<dbReference type="PANTHER" id="PTHR13674:SF5">
    <property type="entry name" value="UPF0389 PROTEIN CG9231"/>
    <property type="match status" value="1"/>
</dbReference>
<protein>
    <submittedName>
        <fullName evidence="7">Uncharacterized protein</fullName>
    </submittedName>
</protein>
<name>A0AA39LQL7_9BILA</name>
<dbReference type="Pfam" id="PF06388">
    <property type="entry name" value="DUF1075"/>
    <property type="match status" value="1"/>
</dbReference>
<evidence type="ECO:0000256" key="5">
    <source>
        <dbReference type="ARBA" id="ARBA00023136"/>
    </source>
</evidence>
<dbReference type="PANTHER" id="PTHR13674">
    <property type="entry name" value="GROWTH AND TRANSFORMATION-DEPENDENT PROTEIN"/>
    <property type="match status" value="1"/>
</dbReference>
<proteinExistence type="inferred from homology"/>
<evidence type="ECO:0000313" key="8">
    <source>
        <dbReference type="Proteomes" id="UP001175271"/>
    </source>
</evidence>
<gene>
    <name evidence="7" type="ORF">QR680_018611</name>
</gene>
<keyword evidence="5 6" id="KW-0472">Membrane</keyword>
<evidence type="ECO:0000256" key="4">
    <source>
        <dbReference type="ARBA" id="ARBA00022989"/>
    </source>
</evidence>
<feature type="transmembrane region" description="Helical" evidence="6">
    <location>
        <begin position="101"/>
        <end position="117"/>
    </location>
</feature>
<sequence>MTTTYRLILRLAGNNRRFLCTKTSNPSPSASEKPLFVTKTNFERNDFKNRFSRAMDSSTGVRPTDMQKNLLVLTRMFKSRSDVPEYVAHGTMQRMRNRMRGVFLLVAVFVFHTIYKLF</sequence>
<evidence type="ECO:0000313" key="7">
    <source>
        <dbReference type="EMBL" id="KAK0406501.1"/>
    </source>
</evidence>
<evidence type="ECO:0000256" key="2">
    <source>
        <dbReference type="ARBA" id="ARBA00007363"/>
    </source>
</evidence>
<comment type="caution">
    <text evidence="7">The sequence shown here is derived from an EMBL/GenBank/DDBJ whole genome shotgun (WGS) entry which is preliminary data.</text>
</comment>
<dbReference type="GO" id="GO:0016020">
    <property type="term" value="C:membrane"/>
    <property type="evidence" value="ECO:0007669"/>
    <property type="project" value="UniProtKB-SubCell"/>
</dbReference>
<reference evidence="7" key="1">
    <citation type="submission" date="2023-06" db="EMBL/GenBank/DDBJ databases">
        <title>Genomic analysis of the entomopathogenic nematode Steinernema hermaphroditum.</title>
        <authorList>
            <person name="Schwarz E.M."/>
            <person name="Heppert J.K."/>
            <person name="Baniya A."/>
            <person name="Schwartz H.T."/>
            <person name="Tan C.-H."/>
            <person name="Antoshechkin I."/>
            <person name="Sternberg P.W."/>
            <person name="Goodrich-Blair H."/>
            <person name="Dillman A.R."/>
        </authorList>
    </citation>
    <scope>NUCLEOTIDE SEQUENCE</scope>
    <source>
        <strain evidence="7">PS9179</strain>
        <tissue evidence="7">Whole animal</tissue>
    </source>
</reference>
<keyword evidence="4 6" id="KW-1133">Transmembrane helix</keyword>
<dbReference type="Proteomes" id="UP001175271">
    <property type="component" value="Unassembled WGS sequence"/>
</dbReference>
<evidence type="ECO:0000256" key="1">
    <source>
        <dbReference type="ARBA" id="ARBA00004167"/>
    </source>
</evidence>
<keyword evidence="3 6" id="KW-0812">Transmembrane</keyword>